<reference evidence="2" key="1">
    <citation type="submission" date="2018-06" db="EMBL/GenBank/DDBJ databases">
        <authorList>
            <person name="Zhirakovskaya E."/>
        </authorList>
    </citation>
    <scope>NUCLEOTIDE SEQUENCE</scope>
</reference>
<dbReference type="InterPro" id="IPR011836">
    <property type="entry name" value="YhdP"/>
</dbReference>
<name>A0A3B0ZFN2_9ZZZZ</name>
<evidence type="ECO:0000259" key="1">
    <source>
        <dbReference type="Pfam" id="PF13116"/>
    </source>
</evidence>
<feature type="domain" description="YhdP central" evidence="1">
    <location>
        <begin position="2"/>
        <end position="648"/>
    </location>
</feature>
<evidence type="ECO:0000313" key="2">
    <source>
        <dbReference type="EMBL" id="VAW86207.1"/>
    </source>
</evidence>
<sequence length="660" mass="72364">QCRVSIADLGADNNSLSISGDILAEIPDIFEYLLSSPVTDSVDFLSIFDAQGKSQVALALEIPFSSEGEFSFNATGELADNKLEILPADLSLDALNGKLHISMAGLEIEQINGLLYGEPIKINAKILDEIPGGATQIQAITSLTGEMLSQYFDLSLFSNLMSGTGSLSAEVFLPYHPTLAQRGSSVLLESNLEGVALALPGTLKKQPEEQRKVVVELQLAEEKPVLAQINYDGGIAALLSFDQPRLRGKVVLGEPRPLQLPEQPGLTISGELSEFSLSELLTLLPEPPEQSKNEPILLRSLNLTLDELELFGQQLQSVELNATRTDWQWLINIDSPQAKGRIQFSEQGSREPVIADMVHLHLSKQPDVETNDETPERTPLDMKKLPPLQIQVQQLSYDNLSLGAMTLNSHWIGPRYQLEELLLHPDSARLSLHGLWNPNPLPLGESYINLWLDSEDIGRTISGLGYAGAINKGEGSVNAAIQWFGGFGEFEAAKINGKIEFKLEDGRILDVEPGAGRVLGLLSLQMLPRRLLFDFGDLFGKGFSFDEIRGHYEMDSGVAKTDNLTMLGASARVDLLGSVDLGKQEYDQRLIVTPFVTGSLPMLTYLTGVATPQIAAVIFLAQKVFQDDLEKMAQFEYHVSGPWDNPNVVKVDEEKPVEQE</sequence>
<dbReference type="InterPro" id="IPR025263">
    <property type="entry name" value="YhdP_central"/>
</dbReference>
<accession>A0A3B0ZFN2</accession>
<gene>
    <name evidence="2" type="ORF">MNBD_GAMMA18-1</name>
</gene>
<dbReference type="AlphaFoldDB" id="A0A3B0ZFN2"/>
<feature type="non-terminal residue" evidence="2">
    <location>
        <position position="1"/>
    </location>
</feature>
<organism evidence="2">
    <name type="scientific">hydrothermal vent metagenome</name>
    <dbReference type="NCBI Taxonomy" id="652676"/>
    <lineage>
        <taxon>unclassified sequences</taxon>
        <taxon>metagenomes</taxon>
        <taxon>ecological metagenomes</taxon>
    </lineage>
</organism>
<dbReference type="PANTHER" id="PTHR38690">
    <property type="entry name" value="PROTEASE-RELATED"/>
    <property type="match status" value="1"/>
</dbReference>
<proteinExistence type="predicted"/>
<dbReference type="PANTHER" id="PTHR38690:SF1">
    <property type="entry name" value="PROTEASE"/>
    <property type="match status" value="1"/>
</dbReference>
<protein>
    <submittedName>
        <fullName evidence="2">FIG005080: Possible exported protein</fullName>
    </submittedName>
</protein>
<dbReference type="EMBL" id="UOFP01000128">
    <property type="protein sequence ID" value="VAW86207.1"/>
    <property type="molecule type" value="Genomic_DNA"/>
</dbReference>
<dbReference type="Pfam" id="PF13116">
    <property type="entry name" value="YhdP"/>
    <property type="match status" value="1"/>
</dbReference>